<dbReference type="Pfam" id="PF23042">
    <property type="entry name" value="KOW1_SPT5"/>
    <property type="match status" value="1"/>
</dbReference>
<dbReference type="GO" id="GO:0032784">
    <property type="term" value="P:regulation of DNA-templated transcription elongation"/>
    <property type="evidence" value="ECO:0007669"/>
    <property type="project" value="InterPro"/>
</dbReference>
<dbReference type="InterPro" id="IPR005824">
    <property type="entry name" value="KOW"/>
</dbReference>
<dbReference type="AlphaFoldDB" id="A0A6J5X1T8"/>
<dbReference type="Proteomes" id="UP000507245">
    <property type="component" value="Unassembled WGS sequence"/>
</dbReference>
<dbReference type="PANTHER" id="PTHR11125">
    <property type="entry name" value="SUPPRESSOR OF TY 5"/>
    <property type="match status" value="1"/>
</dbReference>
<dbReference type="GO" id="GO:0006368">
    <property type="term" value="P:transcription elongation by RNA polymerase II"/>
    <property type="evidence" value="ECO:0007669"/>
    <property type="project" value="TreeGrafter"/>
</dbReference>
<dbReference type="EMBL" id="CAEKKB010000004">
    <property type="protein sequence ID" value="CAB4306115.1"/>
    <property type="molecule type" value="Genomic_DNA"/>
</dbReference>
<dbReference type="InterPro" id="IPR014722">
    <property type="entry name" value="Rib_uL2_dom2"/>
</dbReference>
<name>A0A6J5X1T8_PRUAR</name>
<dbReference type="FunFam" id="2.30.30.30:FF:000024">
    <property type="entry name" value="Transcription elongation factor SPT5"/>
    <property type="match status" value="1"/>
</dbReference>
<dbReference type="Gene3D" id="2.30.30.30">
    <property type="match status" value="2"/>
</dbReference>
<dbReference type="GO" id="GO:0032044">
    <property type="term" value="C:DSIF complex"/>
    <property type="evidence" value="ECO:0007669"/>
    <property type="project" value="TreeGrafter"/>
</dbReference>
<evidence type="ECO:0000313" key="3">
    <source>
        <dbReference type="Proteomes" id="UP000507245"/>
    </source>
</evidence>
<keyword evidence="3" id="KW-1185">Reference proteome</keyword>
<dbReference type="Pfam" id="PF23284">
    <property type="entry name" value="KOW2_Spt5"/>
    <property type="match status" value="1"/>
</dbReference>
<dbReference type="CDD" id="cd06083">
    <property type="entry name" value="KOW_Spt5_3"/>
    <property type="match status" value="1"/>
</dbReference>
<gene>
    <name evidence="2" type="ORF">ORAREDHAP_LOCUS24231</name>
</gene>
<dbReference type="InterPro" id="IPR041973">
    <property type="entry name" value="KOW_Spt5_1"/>
</dbReference>
<dbReference type="SUPFAM" id="SSF50104">
    <property type="entry name" value="Translation proteins SH3-like domain"/>
    <property type="match status" value="1"/>
</dbReference>
<dbReference type="GO" id="GO:0006357">
    <property type="term" value="P:regulation of transcription by RNA polymerase II"/>
    <property type="evidence" value="ECO:0007669"/>
    <property type="project" value="InterPro"/>
</dbReference>
<reference evidence="3" key="1">
    <citation type="journal article" date="2020" name="Genome Biol.">
        <title>Gamete binning: chromosome-level and haplotype-resolved genome assembly enabled by high-throughput single-cell sequencing of gamete genomes.</title>
        <authorList>
            <person name="Campoy J.A."/>
            <person name="Sun H."/>
            <person name="Goel M."/>
            <person name="Jiao W.-B."/>
            <person name="Folz-Donahue K."/>
            <person name="Wang N."/>
            <person name="Rubio M."/>
            <person name="Liu C."/>
            <person name="Kukat C."/>
            <person name="Ruiz D."/>
            <person name="Huettel B."/>
            <person name="Schneeberger K."/>
        </authorList>
    </citation>
    <scope>NUCLEOTIDE SEQUENCE [LARGE SCALE GENOMIC DNA]</scope>
    <source>
        <strain evidence="3">cv. Rojo Pasion</strain>
    </source>
</reference>
<feature type="domain" description="KOW" evidence="1">
    <location>
        <begin position="93"/>
        <end position="120"/>
    </location>
</feature>
<dbReference type="PANTHER" id="PTHR11125:SF7">
    <property type="entry name" value="TRANSCRIPTION ELONGATION FACTOR SPT5"/>
    <property type="match status" value="1"/>
</dbReference>
<organism evidence="2 3">
    <name type="scientific">Prunus armeniaca</name>
    <name type="common">Apricot</name>
    <name type="synonym">Armeniaca vulgaris</name>
    <dbReference type="NCBI Taxonomy" id="36596"/>
    <lineage>
        <taxon>Eukaryota</taxon>
        <taxon>Viridiplantae</taxon>
        <taxon>Streptophyta</taxon>
        <taxon>Embryophyta</taxon>
        <taxon>Tracheophyta</taxon>
        <taxon>Spermatophyta</taxon>
        <taxon>Magnoliopsida</taxon>
        <taxon>eudicotyledons</taxon>
        <taxon>Gunneridae</taxon>
        <taxon>Pentapetalae</taxon>
        <taxon>rosids</taxon>
        <taxon>fabids</taxon>
        <taxon>Rosales</taxon>
        <taxon>Rosaceae</taxon>
        <taxon>Amygdaloideae</taxon>
        <taxon>Amygdaleae</taxon>
        <taxon>Prunus</taxon>
    </lineage>
</organism>
<sequence length="164" mass="18728">MMNIDGILFKDGFLYKAVSMKSISSQNIHPTFDELEQPRENGAVLSTLHSNRKKGHFMKGWVEKVEEEIVHIIPEMKEVAKTLAINEKELYKYFEPGNHVKVLSGTQEGATGMVVKVEQHVLIILSDVTKEHIRVFADDVVESSEVTYSITRIRAYEDPRFSSF</sequence>
<dbReference type="InterPro" id="IPR039659">
    <property type="entry name" value="SPT5"/>
</dbReference>
<dbReference type="InterPro" id="IPR008991">
    <property type="entry name" value="Translation_prot_SH3-like_sf"/>
</dbReference>
<dbReference type="SMART" id="SM00739">
    <property type="entry name" value="KOW"/>
    <property type="match status" value="1"/>
</dbReference>
<dbReference type="GO" id="GO:0003729">
    <property type="term" value="F:mRNA binding"/>
    <property type="evidence" value="ECO:0007669"/>
    <property type="project" value="TreeGrafter"/>
</dbReference>
<dbReference type="InterPro" id="IPR041976">
    <property type="entry name" value="KOW_Spt5_3"/>
</dbReference>
<accession>A0A6J5X1T8</accession>
<dbReference type="InterPro" id="IPR041975">
    <property type="entry name" value="KOW_Spt5_2"/>
</dbReference>
<evidence type="ECO:0000313" key="2">
    <source>
        <dbReference type="EMBL" id="CAB4306115.1"/>
    </source>
</evidence>
<evidence type="ECO:0000259" key="1">
    <source>
        <dbReference type="SMART" id="SM00739"/>
    </source>
</evidence>
<proteinExistence type="predicted"/>
<dbReference type="OrthoDB" id="28901at2759"/>
<protein>
    <recommendedName>
        <fullName evidence="1">KOW domain-containing protein</fullName>
    </recommendedName>
</protein>
<dbReference type="Pfam" id="PF00467">
    <property type="entry name" value="KOW"/>
    <property type="match status" value="1"/>
</dbReference>